<dbReference type="Proteomes" id="UP000887013">
    <property type="component" value="Unassembled WGS sequence"/>
</dbReference>
<dbReference type="EMBL" id="BMAW01050968">
    <property type="protein sequence ID" value="GFS77870.1"/>
    <property type="molecule type" value="Genomic_DNA"/>
</dbReference>
<accession>A0A8X6T6S7</accession>
<reference evidence="1" key="1">
    <citation type="submission" date="2020-08" db="EMBL/GenBank/DDBJ databases">
        <title>Multicomponent nature underlies the extraordinary mechanical properties of spider dragline silk.</title>
        <authorList>
            <person name="Kono N."/>
            <person name="Nakamura H."/>
            <person name="Mori M."/>
            <person name="Yoshida Y."/>
            <person name="Ohtoshi R."/>
            <person name="Malay A.D."/>
            <person name="Moran D.A.P."/>
            <person name="Tomita M."/>
            <person name="Numata K."/>
            <person name="Arakawa K."/>
        </authorList>
    </citation>
    <scope>NUCLEOTIDE SEQUENCE</scope>
</reference>
<dbReference type="Gene3D" id="3.30.420.10">
    <property type="entry name" value="Ribonuclease H-like superfamily/Ribonuclease H"/>
    <property type="match status" value="1"/>
</dbReference>
<dbReference type="GO" id="GO:0003676">
    <property type="term" value="F:nucleic acid binding"/>
    <property type="evidence" value="ECO:0007669"/>
    <property type="project" value="InterPro"/>
</dbReference>
<dbReference type="PANTHER" id="PTHR47326">
    <property type="entry name" value="TRANSPOSABLE ELEMENT TC3 TRANSPOSASE-LIKE PROTEIN"/>
    <property type="match status" value="1"/>
</dbReference>
<dbReference type="PANTHER" id="PTHR47326:SF1">
    <property type="entry name" value="HTH PSQ-TYPE DOMAIN-CONTAINING PROTEIN"/>
    <property type="match status" value="1"/>
</dbReference>
<gene>
    <name evidence="1" type="primary">AVEN_101564_1</name>
    <name evidence="1" type="ORF">NPIL_168061</name>
</gene>
<proteinExistence type="predicted"/>
<evidence type="ECO:0000313" key="2">
    <source>
        <dbReference type="Proteomes" id="UP000887013"/>
    </source>
</evidence>
<organism evidence="1 2">
    <name type="scientific">Nephila pilipes</name>
    <name type="common">Giant wood spider</name>
    <name type="synonym">Nephila maculata</name>
    <dbReference type="NCBI Taxonomy" id="299642"/>
    <lineage>
        <taxon>Eukaryota</taxon>
        <taxon>Metazoa</taxon>
        <taxon>Ecdysozoa</taxon>
        <taxon>Arthropoda</taxon>
        <taxon>Chelicerata</taxon>
        <taxon>Arachnida</taxon>
        <taxon>Araneae</taxon>
        <taxon>Araneomorphae</taxon>
        <taxon>Entelegynae</taxon>
        <taxon>Araneoidea</taxon>
        <taxon>Nephilidae</taxon>
        <taxon>Nephila</taxon>
    </lineage>
</organism>
<dbReference type="AlphaFoldDB" id="A0A8X6T6S7"/>
<dbReference type="OrthoDB" id="9971063at2759"/>
<evidence type="ECO:0000313" key="1">
    <source>
        <dbReference type="EMBL" id="GFS77870.1"/>
    </source>
</evidence>
<comment type="caution">
    <text evidence="1">The sequence shown here is derived from an EMBL/GenBank/DDBJ whole genome shotgun (WGS) entry which is preliminary data.</text>
</comment>
<dbReference type="InterPro" id="IPR036397">
    <property type="entry name" value="RNaseH_sf"/>
</dbReference>
<sequence>MNTIFKNASFFSTEATFHVSNKVNKHYCRIWSSENSHAAQEGERNSTKINMRYALSYDTVIRQFFFSEISVAANVYLDMLQIYAITQLQHLHLPTRWAPLPRGIHVRAFLDVNFSKHWIESSGIIT</sequence>
<protein>
    <submittedName>
        <fullName evidence="1">Uncharacterized protein</fullName>
    </submittedName>
</protein>
<keyword evidence="2" id="KW-1185">Reference proteome</keyword>
<name>A0A8X6T6S7_NEPPI</name>